<dbReference type="AlphaFoldDB" id="I3SX95"/>
<dbReference type="EMBL" id="BT145093">
    <property type="protein sequence ID" value="AFK44887.1"/>
    <property type="molecule type" value="mRNA"/>
</dbReference>
<sequence>MQTLQLFQQASHKNKKNLLPLQNNSAPSHLSKVLKQFPHKILL</sequence>
<name>I3SX95_LOTJA</name>
<evidence type="ECO:0000313" key="1">
    <source>
        <dbReference type="EMBL" id="AFK44887.1"/>
    </source>
</evidence>
<proteinExistence type="evidence at transcript level"/>
<reference evidence="1" key="1">
    <citation type="submission" date="2012-05" db="EMBL/GenBank/DDBJ databases">
        <authorList>
            <person name="Krishnakumar V."/>
            <person name="Cheung F."/>
            <person name="Xiao Y."/>
            <person name="Chan A."/>
            <person name="Moskal W.A."/>
            <person name="Town C.D."/>
        </authorList>
    </citation>
    <scope>NUCLEOTIDE SEQUENCE</scope>
</reference>
<accession>I3SX95</accession>
<protein>
    <submittedName>
        <fullName evidence="1">Uncharacterized protein</fullName>
    </submittedName>
</protein>
<organism evidence="1">
    <name type="scientific">Lotus japonicus</name>
    <name type="common">Lotus corniculatus var. japonicus</name>
    <dbReference type="NCBI Taxonomy" id="34305"/>
    <lineage>
        <taxon>Eukaryota</taxon>
        <taxon>Viridiplantae</taxon>
        <taxon>Streptophyta</taxon>
        <taxon>Embryophyta</taxon>
        <taxon>Tracheophyta</taxon>
        <taxon>Spermatophyta</taxon>
        <taxon>Magnoliopsida</taxon>
        <taxon>eudicotyledons</taxon>
        <taxon>Gunneridae</taxon>
        <taxon>Pentapetalae</taxon>
        <taxon>rosids</taxon>
        <taxon>fabids</taxon>
        <taxon>Fabales</taxon>
        <taxon>Fabaceae</taxon>
        <taxon>Papilionoideae</taxon>
        <taxon>50 kb inversion clade</taxon>
        <taxon>NPAAA clade</taxon>
        <taxon>Hologalegina</taxon>
        <taxon>robinioid clade</taxon>
        <taxon>Loteae</taxon>
        <taxon>Lotus</taxon>
    </lineage>
</organism>